<dbReference type="OrthoDB" id="2664949at2"/>
<accession>A0A172TKC6</accession>
<keyword evidence="2" id="KW-1185">Reference proteome</keyword>
<reference evidence="1 2" key="1">
    <citation type="submission" date="2015-01" db="EMBL/GenBank/DDBJ databases">
        <title>Paenibacillus swuensis/DY6/whole genome sequencing.</title>
        <authorList>
            <person name="Kim M.K."/>
            <person name="Srinivasan S."/>
            <person name="Lee J.-J."/>
        </authorList>
    </citation>
    <scope>NUCLEOTIDE SEQUENCE [LARGE SCALE GENOMIC DNA]</scope>
    <source>
        <strain evidence="1 2">DY6</strain>
    </source>
</reference>
<dbReference type="RefSeq" id="WP_068607549.1">
    <property type="nucleotide sequence ID" value="NZ_CP011388.1"/>
</dbReference>
<evidence type="ECO:0000313" key="2">
    <source>
        <dbReference type="Proteomes" id="UP000076927"/>
    </source>
</evidence>
<dbReference type="PATRIC" id="fig|1178515.4.peg.2846"/>
<gene>
    <name evidence="1" type="ORF">SY83_14175</name>
</gene>
<name>A0A172TKC6_9BACL</name>
<proteinExistence type="predicted"/>
<organism evidence="1 2">
    <name type="scientific">Paenibacillus swuensis</name>
    <dbReference type="NCBI Taxonomy" id="1178515"/>
    <lineage>
        <taxon>Bacteria</taxon>
        <taxon>Bacillati</taxon>
        <taxon>Bacillota</taxon>
        <taxon>Bacilli</taxon>
        <taxon>Bacillales</taxon>
        <taxon>Paenibacillaceae</taxon>
        <taxon>Paenibacillus</taxon>
    </lineage>
</organism>
<evidence type="ECO:0000313" key="1">
    <source>
        <dbReference type="EMBL" id="ANE47223.1"/>
    </source>
</evidence>
<dbReference type="Proteomes" id="UP000076927">
    <property type="component" value="Chromosome"/>
</dbReference>
<sequence length="132" mass="15077">MNRTDAPTCSVAEIWVTADGLRWNGNYYSCTVAIREGWYAQAASQGEWMIYGRVAATGETDDEARGKPILYIEQLGENLVCQTLSPRSEGHETALPDAELYYAAMQELKQMWKERRSTNRIKGRKRPEHLFT</sequence>
<dbReference type="AlphaFoldDB" id="A0A172TKC6"/>
<protein>
    <submittedName>
        <fullName evidence="1">Uncharacterized protein</fullName>
    </submittedName>
</protein>
<dbReference type="STRING" id="1178515.SY83_14175"/>
<dbReference type="KEGG" id="pswu:SY83_14175"/>
<dbReference type="EMBL" id="CP011388">
    <property type="protein sequence ID" value="ANE47223.1"/>
    <property type="molecule type" value="Genomic_DNA"/>
</dbReference>